<dbReference type="InterPro" id="IPR011051">
    <property type="entry name" value="RmlC_Cupin_sf"/>
</dbReference>
<evidence type="ECO:0000256" key="2">
    <source>
        <dbReference type="RuleBase" id="RU003457"/>
    </source>
</evidence>
<gene>
    <name evidence="5" type="ORF">O0R46_07505</name>
</gene>
<evidence type="ECO:0000259" key="4">
    <source>
        <dbReference type="Pfam" id="PF05726"/>
    </source>
</evidence>
<dbReference type="RefSeq" id="WP_269311116.1">
    <property type="nucleotide sequence ID" value="NZ_CP114052.1"/>
</dbReference>
<dbReference type="CDD" id="cd02909">
    <property type="entry name" value="cupin_pirin_N"/>
    <property type="match status" value="1"/>
</dbReference>
<feature type="domain" description="Pirin N-terminal" evidence="3">
    <location>
        <begin position="23"/>
        <end position="119"/>
    </location>
</feature>
<dbReference type="InterPro" id="IPR003829">
    <property type="entry name" value="Pirin_N_dom"/>
</dbReference>
<dbReference type="InterPro" id="IPR008778">
    <property type="entry name" value="Pirin_C_dom"/>
</dbReference>
<dbReference type="Pfam" id="PF02678">
    <property type="entry name" value="Pirin"/>
    <property type="match status" value="1"/>
</dbReference>
<evidence type="ECO:0000313" key="5">
    <source>
        <dbReference type="EMBL" id="WAW14439.1"/>
    </source>
</evidence>
<dbReference type="PANTHER" id="PTHR13903:SF8">
    <property type="entry name" value="PIRIN"/>
    <property type="match status" value="1"/>
</dbReference>
<name>A0ABY7JM55_9FIRM</name>
<dbReference type="PANTHER" id="PTHR13903">
    <property type="entry name" value="PIRIN-RELATED"/>
    <property type="match status" value="1"/>
</dbReference>
<evidence type="ECO:0000256" key="1">
    <source>
        <dbReference type="ARBA" id="ARBA00008416"/>
    </source>
</evidence>
<sequence>MKRQSRQAVKGFRTQDGAGVSLVRVLGNQTIDEFDPFLMLDSFDSTDYHDYIKGFPMHPHRGIETVTYLSKGGMLHRDTMGNKGQIKDGGVQWMTAGSGLLHEEMPLESDLMQGIQLWLNLPKKDKMTQPSYYDIPKESIPVVEIEGGELRVIAGKYNDIEGHQGLYLPLTFYAINLENGSKFTIPTKENDSAFVFLLKGNAKIAGKEFEEKTAVSTSKGDELDIEVNEDNTEILFLSAPRLDEPVAWGGPVVMNTDQELNKAFDELRNGTFIKEKSQKIRD</sequence>
<dbReference type="Gene3D" id="2.60.120.10">
    <property type="entry name" value="Jelly Rolls"/>
    <property type="match status" value="2"/>
</dbReference>
<feature type="domain" description="Pirin C-terminal" evidence="4">
    <location>
        <begin position="173"/>
        <end position="272"/>
    </location>
</feature>
<dbReference type="EMBL" id="CP114052">
    <property type="protein sequence ID" value="WAW14439.1"/>
    <property type="molecule type" value="Genomic_DNA"/>
</dbReference>
<reference evidence="5" key="1">
    <citation type="submission" date="2022-12" db="EMBL/GenBank/DDBJ databases">
        <title>Peptostreptococcus.</title>
        <authorList>
            <person name="Lee S.H."/>
        </authorList>
    </citation>
    <scope>NUCLEOTIDE SEQUENCE</scope>
    <source>
        <strain evidence="5">CBA3647</strain>
    </source>
</reference>
<comment type="similarity">
    <text evidence="1 2">Belongs to the pirin family.</text>
</comment>
<proteinExistence type="inferred from homology"/>
<accession>A0ABY7JM55</accession>
<evidence type="ECO:0000313" key="6">
    <source>
        <dbReference type="Proteomes" id="UP001164187"/>
    </source>
</evidence>
<dbReference type="Pfam" id="PF05726">
    <property type="entry name" value="Pirin_C"/>
    <property type="match status" value="1"/>
</dbReference>
<protein>
    <submittedName>
        <fullName evidence="5">Pirin family protein</fullName>
    </submittedName>
</protein>
<evidence type="ECO:0000259" key="3">
    <source>
        <dbReference type="Pfam" id="PF02678"/>
    </source>
</evidence>
<dbReference type="InterPro" id="IPR012093">
    <property type="entry name" value="Pirin"/>
</dbReference>
<dbReference type="SUPFAM" id="SSF51182">
    <property type="entry name" value="RmlC-like cupins"/>
    <property type="match status" value="1"/>
</dbReference>
<dbReference type="Proteomes" id="UP001164187">
    <property type="component" value="Chromosome"/>
</dbReference>
<dbReference type="InterPro" id="IPR014710">
    <property type="entry name" value="RmlC-like_jellyroll"/>
</dbReference>
<keyword evidence="6" id="KW-1185">Reference proteome</keyword>
<dbReference type="PIRSF" id="PIRSF006232">
    <property type="entry name" value="Pirin"/>
    <property type="match status" value="1"/>
</dbReference>
<organism evidence="5 6">
    <name type="scientific">Peptostreptococcus equinus</name>
    <dbReference type="NCBI Taxonomy" id="3003601"/>
    <lineage>
        <taxon>Bacteria</taxon>
        <taxon>Bacillati</taxon>
        <taxon>Bacillota</taxon>
        <taxon>Clostridia</taxon>
        <taxon>Peptostreptococcales</taxon>
        <taxon>Peptostreptococcaceae</taxon>
        <taxon>Peptostreptococcus</taxon>
    </lineage>
</organism>
<dbReference type="CDD" id="cd02247">
    <property type="entry name" value="cupin_pirin_C"/>
    <property type="match status" value="1"/>
</dbReference>